<feature type="region of interest" description="Disordered" evidence="2">
    <location>
        <begin position="293"/>
        <end position="333"/>
    </location>
</feature>
<comment type="similarity">
    <text evidence="1">Belongs to the RRN3 family.</text>
</comment>
<dbReference type="Proteomes" id="UP000215127">
    <property type="component" value="Chromosome 5"/>
</dbReference>
<dbReference type="PANTHER" id="PTHR12790">
    <property type="entry name" value="TRANSCRIPTION INITIATION FACTOR IA RRN3"/>
    <property type="match status" value="1"/>
</dbReference>
<name>A0A1X7RVA4_ZYMT9</name>
<feature type="region of interest" description="Disordered" evidence="2">
    <location>
        <begin position="1"/>
        <end position="31"/>
    </location>
</feature>
<sequence>MVSFATPTLAGAMLPPPTPISQRPTMGLKRDSSYLDTDDEFGLTSSTNKRLKVAFDDNVDVRIMDDWSDKSLELVKEEIRVGIQRHLAPAEQKDDTQYARLLLLLGQDSFSGDAPSTKLLKRYIMALSAHIGSLGECSKLVLAALDLSWLGRDQEFVEVYMKFLIILASTHSKFISPIMDKAIAQFERLPASSGRLPSEEPVSRASMFDRLHDFIQTLLRRVPSASSVLVRMLKNQFPNDLATVKGHVQYQRHILRLVGELPELKSEMMALIAQRLVEIDVQIQQDLDELEDEEEDKLIRRPQAVQNHADGDESDDSDVESVSESELTTTDEEQRLRELRLKVDKMDATQDLLFTYYAPSFEPGSTPYNNTAYKEMLSHFDNFIMTNRSRHAQFLLFHFAQTSPMYARHFTSHCLRIACDRNIASNNRLTACAYVASFTARASRISTKLVREITQTLCVYLDDMRHTYEPNCRGPDRKAYSMYYATAQALFYIFCFRWRDLIEEPSSVGSDDEGMSAEDILAEGRDLSWISGLKETLNKNMHSIMNPLKVCSAPIVGEFAKISNHLRFLYVFSLLERNKRIRLGQMSSSVSHAGGIDIGRRETAWDRKTGDVHHQLEPYFPFDPYNLSQSRRWLEGEYNTWKLPRGMKQEEDEEEEDDEDDSDDTEDEYDSDAESIPEDLTREPTGMLGSFSVESGLENGKLALSVVRTVFDRGEGQVQNSLFT</sequence>
<proteinExistence type="inferred from homology"/>
<reference evidence="3 4" key="1">
    <citation type="submission" date="2016-06" db="EMBL/GenBank/DDBJ databases">
        <authorList>
            <person name="Kjaerup R.B."/>
            <person name="Dalgaard T.S."/>
            <person name="Juul-Madsen H.R."/>
        </authorList>
    </citation>
    <scope>NUCLEOTIDE SEQUENCE [LARGE SCALE GENOMIC DNA]</scope>
</reference>
<dbReference type="GO" id="GO:0001042">
    <property type="term" value="F:RNA polymerase I core binding"/>
    <property type="evidence" value="ECO:0007669"/>
    <property type="project" value="TreeGrafter"/>
</dbReference>
<protein>
    <recommendedName>
        <fullName evidence="5">RNA polymerase I-specific transcription initiation factor RRN3</fullName>
    </recommendedName>
</protein>
<dbReference type="EMBL" id="LT853696">
    <property type="protein sequence ID" value="SMQ50857.1"/>
    <property type="molecule type" value="Genomic_DNA"/>
</dbReference>
<dbReference type="Pfam" id="PF05327">
    <property type="entry name" value="RRN3"/>
    <property type="match status" value="1"/>
</dbReference>
<evidence type="ECO:0000256" key="1">
    <source>
        <dbReference type="ARBA" id="ARBA00010098"/>
    </source>
</evidence>
<feature type="compositionally biased region" description="Acidic residues" evidence="2">
    <location>
        <begin position="650"/>
        <end position="677"/>
    </location>
</feature>
<evidence type="ECO:0008006" key="5">
    <source>
        <dbReference type="Google" id="ProtNLM"/>
    </source>
</evidence>
<dbReference type="STRING" id="1276538.A0A1X7RVA4"/>
<gene>
    <name evidence="3" type="ORF">ZT3D7_G6010</name>
</gene>
<evidence type="ECO:0000313" key="3">
    <source>
        <dbReference type="EMBL" id="SMQ50857.1"/>
    </source>
</evidence>
<dbReference type="PANTHER" id="PTHR12790:SF0">
    <property type="entry name" value="RNA POLYMERASE I-SPECIFIC TRANSCRIPTION INITIATION FACTOR RRN3-RELATED"/>
    <property type="match status" value="1"/>
</dbReference>
<dbReference type="GO" id="GO:0005634">
    <property type="term" value="C:nucleus"/>
    <property type="evidence" value="ECO:0007669"/>
    <property type="project" value="TreeGrafter"/>
</dbReference>
<organism evidence="3 4">
    <name type="scientific">Zymoseptoria tritici (strain ST99CH_3D7)</name>
    <dbReference type="NCBI Taxonomy" id="1276538"/>
    <lineage>
        <taxon>Eukaryota</taxon>
        <taxon>Fungi</taxon>
        <taxon>Dikarya</taxon>
        <taxon>Ascomycota</taxon>
        <taxon>Pezizomycotina</taxon>
        <taxon>Dothideomycetes</taxon>
        <taxon>Dothideomycetidae</taxon>
        <taxon>Mycosphaerellales</taxon>
        <taxon>Mycosphaerellaceae</taxon>
        <taxon>Zymoseptoria</taxon>
    </lineage>
</organism>
<dbReference type="AlphaFoldDB" id="A0A1X7RVA4"/>
<feature type="region of interest" description="Disordered" evidence="2">
    <location>
        <begin position="644"/>
        <end position="693"/>
    </location>
</feature>
<accession>A0A1X7RVA4</accession>
<dbReference type="InterPro" id="IPR007991">
    <property type="entry name" value="RNA_pol_I_trans_ini_fac_RRN3"/>
</dbReference>
<feature type="compositionally biased region" description="Acidic residues" evidence="2">
    <location>
        <begin position="312"/>
        <end position="323"/>
    </location>
</feature>
<dbReference type="GO" id="GO:0006361">
    <property type="term" value="P:transcription initiation at RNA polymerase I promoter"/>
    <property type="evidence" value="ECO:0007669"/>
    <property type="project" value="InterPro"/>
</dbReference>
<evidence type="ECO:0000313" key="4">
    <source>
        <dbReference type="Proteomes" id="UP000215127"/>
    </source>
</evidence>
<keyword evidence="4" id="KW-1185">Reference proteome</keyword>
<evidence type="ECO:0000256" key="2">
    <source>
        <dbReference type="SAM" id="MobiDB-lite"/>
    </source>
</evidence>
<dbReference type="GO" id="GO:0001181">
    <property type="term" value="F:RNA polymerase I general transcription initiation factor activity"/>
    <property type="evidence" value="ECO:0007669"/>
    <property type="project" value="InterPro"/>
</dbReference>